<name>A0AAV4UEZ9_CAEEX</name>
<evidence type="ECO:0000313" key="3">
    <source>
        <dbReference type="Proteomes" id="UP001054945"/>
    </source>
</evidence>
<evidence type="ECO:0000313" key="2">
    <source>
        <dbReference type="EMBL" id="GIY56397.1"/>
    </source>
</evidence>
<keyword evidence="3" id="KW-1185">Reference proteome</keyword>
<protein>
    <submittedName>
        <fullName evidence="2">Nuclear pore membrane glycoprotein 210-like</fullName>
    </submittedName>
</protein>
<comment type="caution">
    <text evidence="2">The sequence shown here is derived from an EMBL/GenBank/DDBJ whole genome shotgun (WGS) entry which is preliminary data.</text>
</comment>
<evidence type="ECO:0000259" key="1">
    <source>
        <dbReference type="Pfam" id="PF22969"/>
    </source>
</evidence>
<proteinExistence type="predicted"/>
<organism evidence="2 3">
    <name type="scientific">Caerostris extrusa</name>
    <name type="common">Bark spider</name>
    <name type="synonym">Caerostris bankana</name>
    <dbReference type="NCBI Taxonomy" id="172846"/>
    <lineage>
        <taxon>Eukaryota</taxon>
        <taxon>Metazoa</taxon>
        <taxon>Ecdysozoa</taxon>
        <taxon>Arthropoda</taxon>
        <taxon>Chelicerata</taxon>
        <taxon>Arachnida</taxon>
        <taxon>Araneae</taxon>
        <taxon>Araneomorphae</taxon>
        <taxon>Entelegynae</taxon>
        <taxon>Araneoidea</taxon>
        <taxon>Araneidae</taxon>
        <taxon>Caerostris</taxon>
    </lineage>
</organism>
<reference evidence="2 3" key="1">
    <citation type="submission" date="2021-06" db="EMBL/GenBank/DDBJ databases">
        <title>Caerostris extrusa draft genome.</title>
        <authorList>
            <person name="Kono N."/>
            <person name="Arakawa K."/>
        </authorList>
    </citation>
    <scope>NUCLEOTIDE SEQUENCE [LARGE SCALE GENOMIC DNA]</scope>
</reference>
<dbReference type="EMBL" id="BPLR01012766">
    <property type="protein sequence ID" value="GIY56397.1"/>
    <property type="molecule type" value="Genomic_DNA"/>
</dbReference>
<dbReference type="Pfam" id="PF22969">
    <property type="entry name" value="Ig_NUP210_2nd"/>
    <property type="match status" value="1"/>
</dbReference>
<accession>A0AAV4UEZ9</accession>
<dbReference type="InterPro" id="IPR055097">
    <property type="entry name" value="Ig_NUP210_2nd"/>
</dbReference>
<feature type="domain" description="NUP210 Ig-like" evidence="1">
    <location>
        <begin position="147"/>
        <end position="195"/>
    </location>
</feature>
<gene>
    <name evidence="2" type="primary">Nup210l</name>
    <name evidence="2" type="ORF">CEXT_667671</name>
</gene>
<sequence>MLAIKSALKKHLIQSCLFTLFVLLIKLLEVHAAALSAPRILLPYNRNGGLLLITRSIYRKMMRLIVMNGSQAMCMWLLWSPFRSAPRVAPEQPLFLSSRARQREERRKSSQKFEEFLFFKINIGRGGIELKCDVILDFPDEIKLALTTDELSVGAEPEILTVVAKDRSGHTFTSINGLKFEWKMEQKLDESIDSSDNAVARLKPHLLFKSPSDRWLGLRGLLGSFCARRSTSCRFLQNQGFCDGHRNAGAVHPRGQTTCCLQCPSSAFACYPTTPIWIG</sequence>
<dbReference type="Proteomes" id="UP001054945">
    <property type="component" value="Unassembled WGS sequence"/>
</dbReference>
<dbReference type="AlphaFoldDB" id="A0AAV4UEZ9"/>